<protein>
    <recommendedName>
        <fullName evidence="4">DUF340 domain-containing protein</fullName>
    </recommendedName>
</protein>
<gene>
    <name evidence="2" type="ORF">AR1Y2_1614</name>
</gene>
<proteinExistence type="predicted"/>
<keyword evidence="1" id="KW-1133">Transmembrane helix</keyword>
<sequence length="99" mass="11394">MDILIIMCIGILIGRLAFLRRLKKKNESVSLLCTFVLIFSMGVTLGEKENFFEELSSLGITSFLFFFIPTLLSVVLVYYLTQRFMKKDRGISAERSEEL</sequence>
<dbReference type="Proteomes" id="UP000298653">
    <property type="component" value="Chromosome"/>
</dbReference>
<evidence type="ECO:0000313" key="3">
    <source>
        <dbReference type="Proteomes" id="UP000298653"/>
    </source>
</evidence>
<reference evidence="2 3" key="1">
    <citation type="submission" date="2019-05" db="EMBL/GenBank/DDBJ databases">
        <title>Complete genome sequencing of Anaerostipes rhamnosivorans.</title>
        <authorList>
            <person name="Bui T.P.N."/>
            <person name="de Vos W.M."/>
        </authorList>
    </citation>
    <scope>NUCLEOTIDE SEQUENCE [LARGE SCALE GENOMIC DNA]</scope>
    <source>
        <strain evidence="2 3">1y2</strain>
    </source>
</reference>
<evidence type="ECO:0008006" key="4">
    <source>
        <dbReference type="Google" id="ProtNLM"/>
    </source>
</evidence>
<dbReference type="KEGG" id="arf:AR1Y2_1614"/>
<accession>A0A4P8IBS3</accession>
<feature type="transmembrane region" description="Helical" evidence="1">
    <location>
        <begin position="58"/>
        <end position="80"/>
    </location>
</feature>
<dbReference type="RefSeq" id="WP_137328495.1">
    <property type="nucleotide sequence ID" value="NZ_CP040058.1"/>
</dbReference>
<dbReference type="OrthoDB" id="1987295at2"/>
<keyword evidence="1" id="KW-0812">Transmembrane</keyword>
<evidence type="ECO:0000313" key="2">
    <source>
        <dbReference type="EMBL" id="QCP35068.1"/>
    </source>
</evidence>
<evidence type="ECO:0000256" key="1">
    <source>
        <dbReference type="SAM" id="Phobius"/>
    </source>
</evidence>
<organism evidence="2 3">
    <name type="scientific">Anaerostipes rhamnosivorans</name>
    <dbReference type="NCBI Taxonomy" id="1229621"/>
    <lineage>
        <taxon>Bacteria</taxon>
        <taxon>Bacillati</taxon>
        <taxon>Bacillota</taxon>
        <taxon>Clostridia</taxon>
        <taxon>Lachnospirales</taxon>
        <taxon>Lachnospiraceae</taxon>
        <taxon>Anaerostipes</taxon>
    </lineage>
</organism>
<name>A0A4P8IBS3_9FIRM</name>
<dbReference type="AlphaFoldDB" id="A0A4P8IBS3"/>
<keyword evidence="1" id="KW-0472">Membrane</keyword>
<keyword evidence="3" id="KW-1185">Reference proteome</keyword>
<dbReference type="EMBL" id="CP040058">
    <property type="protein sequence ID" value="QCP35068.1"/>
    <property type="molecule type" value="Genomic_DNA"/>
</dbReference>
<feature type="transmembrane region" description="Helical" evidence="1">
    <location>
        <begin position="29"/>
        <end position="46"/>
    </location>
</feature>